<keyword evidence="2" id="KW-1185">Reference proteome</keyword>
<evidence type="ECO:0000313" key="2">
    <source>
        <dbReference type="Proteomes" id="UP000800981"/>
    </source>
</evidence>
<reference evidence="1 2" key="1">
    <citation type="submission" date="2020-03" db="EMBL/GenBank/DDBJ databases">
        <title>Two novel Motilibacter sp.</title>
        <authorList>
            <person name="Liu S."/>
        </authorList>
    </citation>
    <scope>NUCLEOTIDE SEQUENCE [LARGE SCALE GENOMIC DNA]</scope>
    <source>
        <strain evidence="1 2">E257</strain>
    </source>
</reference>
<sequence>MSAIPTSVISAGSLLGGYLTGRATGVRPAGGVVLLAGAVTAGRRWQRTVGPARTAALLATYVGAFGASHPLARRIGAWPSVAVATAAVGVASHLLGDRPARR</sequence>
<organism evidence="1 2">
    <name type="scientific">Motilibacter deserti</name>
    <dbReference type="NCBI Taxonomy" id="2714956"/>
    <lineage>
        <taxon>Bacteria</taxon>
        <taxon>Bacillati</taxon>
        <taxon>Actinomycetota</taxon>
        <taxon>Actinomycetes</taxon>
        <taxon>Motilibacterales</taxon>
        <taxon>Motilibacteraceae</taxon>
        <taxon>Motilibacter</taxon>
    </lineage>
</organism>
<evidence type="ECO:0000313" key="1">
    <source>
        <dbReference type="EMBL" id="NHC14178.1"/>
    </source>
</evidence>
<dbReference type="Proteomes" id="UP000800981">
    <property type="component" value="Unassembled WGS sequence"/>
</dbReference>
<comment type="caution">
    <text evidence="1">The sequence shown here is derived from an EMBL/GenBank/DDBJ whole genome shotgun (WGS) entry which is preliminary data.</text>
</comment>
<name>A0ABX0GY65_9ACTN</name>
<proteinExistence type="predicted"/>
<protein>
    <submittedName>
        <fullName evidence="1">Uncharacterized protein</fullName>
    </submittedName>
</protein>
<accession>A0ABX0GY65</accession>
<dbReference type="RefSeq" id="WP_166281429.1">
    <property type="nucleotide sequence ID" value="NZ_JAANNP010000004.1"/>
</dbReference>
<gene>
    <name evidence="1" type="ORF">G9H71_10330</name>
</gene>
<dbReference type="EMBL" id="JAANNP010000004">
    <property type="protein sequence ID" value="NHC14178.1"/>
    <property type="molecule type" value="Genomic_DNA"/>
</dbReference>